<organism evidence="2 3">
    <name type="scientific">Streptomyces atratus</name>
    <dbReference type="NCBI Taxonomy" id="1893"/>
    <lineage>
        <taxon>Bacteria</taxon>
        <taxon>Bacillati</taxon>
        <taxon>Actinomycetota</taxon>
        <taxon>Actinomycetes</taxon>
        <taxon>Kitasatosporales</taxon>
        <taxon>Streptomycetaceae</taxon>
        <taxon>Streptomyces</taxon>
    </lineage>
</organism>
<accession>A0A2Z5JGL1</accession>
<dbReference type="AlphaFoldDB" id="A0A2Z5JGL1"/>
<protein>
    <submittedName>
        <fullName evidence="2">Uncharacterized protein</fullName>
    </submittedName>
</protein>
<dbReference type="Proteomes" id="UP000252698">
    <property type="component" value="Chromosome"/>
</dbReference>
<feature type="region of interest" description="Disordered" evidence="1">
    <location>
        <begin position="118"/>
        <end position="164"/>
    </location>
</feature>
<evidence type="ECO:0000313" key="3">
    <source>
        <dbReference type="Proteomes" id="UP000252698"/>
    </source>
</evidence>
<proteinExistence type="predicted"/>
<dbReference type="EMBL" id="CP027306">
    <property type="protein sequence ID" value="AXE79373.1"/>
    <property type="molecule type" value="Genomic_DNA"/>
</dbReference>
<gene>
    <name evidence="2" type="ORF">C5746_23380</name>
</gene>
<evidence type="ECO:0000313" key="2">
    <source>
        <dbReference type="EMBL" id="AXE79373.1"/>
    </source>
</evidence>
<dbReference type="GeneID" id="95521364"/>
<dbReference type="RefSeq" id="WP_114245905.1">
    <property type="nucleotide sequence ID" value="NZ_CP027306.1"/>
</dbReference>
<reference evidence="2 3" key="1">
    <citation type="journal article" date="2018" name="Front. Microbiol.">
        <title>Genome Sequencing of Streptomyces atratus SCSIOZH16 and Activation Production of Nocardamine via Metabolic Engineering.</title>
        <authorList>
            <person name="Li Y."/>
            <person name="Zhang C."/>
            <person name="Liu C."/>
            <person name="Ju J."/>
            <person name="Ma J."/>
        </authorList>
    </citation>
    <scope>NUCLEOTIDE SEQUENCE [LARGE SCALE GENOMIC DNA]</scope>
    <source>
        <strain evidence="2 3">SCSIO_ZH16</strain>
    </source>
</reference>
<name>A0A2Z5JGL1_STRAR</name>
<dbReference type="KEGG" id="sata:C5746_23380"/>
<evidence type="ECO:0000256" key="1">
    <source>
        <dbReference type="SAM" id="MobiDB-lite"/>
    </source>
</evidence>
<sequence length="322" mass="35205">MLRHAIAPSRRYTKASHDVVRHPRLGSDAKVLLLHVQGLPEDRAGQALSEHARSLGITGRAYQKAKKQLAENGFVHERRRQVGRGHWATDQLCSNVPLTAEQARRVLDGLVVAPAPQPSARERTVGQPGIRAVGGSLPVEEEREKNYPHPPSEAEPGRDSTPAPELNVTERLLLSLRHATPQLHLGVREARGLAELAAEWIRRGITTTDLRRALTSELPPEGVRSAVGFLRHRLVQKLPEPPAPTDARPAAPPRVRELVPCAGPGEDHVFRAVGDETHCAPCRQEEARASWAAQAAAYAQQPPHIPWRERVASLAANPAETA</sequence>